<comment type="cofactor">
    <cofactor evidence="18 19">
        <name>K(+)</name>
        <dbReference type="ChEBI" id="CHEBI:29103"/>
    </cofactor>
    <text evidence="18 19">Binds 1 potassium ion per subunit.</text>
</comment>
<evidence type="ECO:0000313" key="23">
    <source>
        <dbReference type="Proteomes" id="UP000198611"/>
    </source>
</evidence>
<dbReference type="PROSITE" id="PS01049">
    <property type="entry name" value="YJEF_C_1"/>
    <property type="match status" value="1"/>
</dbReference>
<evidence type="ECO:0000259" key="20">
    <source>
        <dbReference type="PROSITE" id="PS51383"/>
    </source>
</evidence>
<dbReference type="GO" id="GO:0046872">
    <property type="term" value="F:metal ion binding"/>
    <property type="evidence" value="ECO:0007669"/>
    <property type="project" value="UniProtKB-UniRule"/>
</dbReference>
<name>A0A1I1NBC6_9GAMM</name>
<comment type="caution">
    <text evidence="18">Lacks conserved residue(s) required for the propagation of feature annotation.</text>
</comment>
<dbReference type="GO" id="GO:0052856">
    <property type="term" value="F:NAD(P)HX epimerase activity"/>
    <property type="evidence" value="ECO:0007669"/>
    <property type="project" value="UniProtKB-UniRule"/>
</dbReference>
<dbReference type="NCBIfam" id="TIGR00197">
    <property type="entry name" value="yjeF_nterm"/>
    <property type="match status" value="1"/>
</dbReference>
<dbReference type="Gene3D" id="3.40.50.10260">
    <property type="entry name" value="YjeF N-terminal domain"/>
    <property type="match status" value="1"/>
</dbReference>
<keyword evidence="9 18" id="KW-0630">Potassium</keyword>
<dbReference type="GO" id="GO:0052855">
    <property type="term" value="F:ADP-dependent NAD(P)H-hydrate dehydratase activity"/>
    <property type="evidence" value="ECO:0007669"/>
    <property type="project" value="UniProtKB-UniRule"/>
</dbReference>
<dbReference type="InterPro" id="IPR004443">
    <property type="entry name" value="YjeF_N_dom"/>
</dbReference>
<dbReference type="SUPFAM" id="SSF53613">
    <property type="entry name" value="Ribokinase-like"/>
    <property type="match status" value="1"/>
</dbReference>
<feature type="domain" description="YjeF N-terminal" evidence="21">
    <location>
        <begin position="14"/>
        <end position="216"/>
    </location>
</feature>
<dbReference type="EC" id="5.1.99.6" evidence="19"/>
<evidence type="ECO:0000256" key="10">
    <source>
        <dbReference type="ARBA" id="ARBA00023027"/>
    </source>
</evidence>
<keyword evidence="8 17" id="KW-0521">NADP</keyword>
<accession>A0A1I1NBC6</accession>
<keyword evidence="10 17" id="KW-0520">NAD</keyword>
<feature type="binding site" evidence="17">
    <location>
        <position position="436"/>
    </location>
    <ligand>
        <name>AMP</name>
        <dbReference type="ChEBI" id="CHEBI:456215"/>
    </ligand>
</feature>
<dbReference type="PROSITE" id="PS51385">
    <property type="entry name" value="YJEF_N"/>
    <property type="match status" value="1"/>
</dbReference>
<evidence type="ECO:0000256" key="11">
    <source>
        <dbReference type="ARBA" id="ARBA00023235"/>
    </source>
</evidence>
<keyword evidence="5 18" id="KW-0479">Metal-binding</keyword>
<evidence type="ECO:0000256" key="3">
    <source>
        <dbReference type="ARBA" id="ARBA00006001"/>
    </source>
</evidence>
<feature type="binding site" evidence="17">
    <location>
        <position position="437"/>
    </location>
    <ligand>
        <name>(6S)-NADPHX</name>
        <dbReference type="ChEBI" id="CHEBI:64076"/>
    </ligand>
</feature>
<evidence type="ECO:0000256" key="6">
    <source>
        <dbReference type="ARBA" id="ARBA00022741"/>
    </source>
</evidence>
<evidence type="ECO:0000256" key="2">
    <source>
        <dbReference type="ARBA" id="ARBA00000909"/>
    </source>
</evidence>
<evidence type="ECO:0000256" key="5">
    <source>
        <dbReference type="ARBA" id="ARBA00022723"/>
    </source>
</evidence>
<comment type="catalytic activity">
    <reaction evidence="2 18 19">
        <text>(6R)-NADPHX = (6S)-NADPHX</text>
        <dbReference type="Rhea" id="RHEA:32227"/>
        <dbReference type="ChEBI" id="CHEBI:64076"/>
        <dbReference type="ChEBI" id="CHEBI:64077"/>
        <dbReference type="EC" id="5.1.99.6"/>
    </reaction>
</comment>
<dbReference type="NCBIfam" id="TIGR00196">
    <property type="entry name" value="yjeF_cterm"/>
    <property type="match status" value="1"/>
</dbReference>
<dbReference type="GO" id="GO:0110051">
    <property type="term" value="P:metabolite repair"/>
    <property type="evidence" value="ECO:0007669"/>
    <property type="project" value="TreeGrafter"/>
</dbReference>
<comment type="function">
    <text evidence="14 19">Bifunctional enzyme that catalyzes the epimerization of the S- and R-forms of NAD(P)HX and the dehydration of the S-form of NAD(P)HX at the expense of ADP, which is converted to AMP. This allows the repair of both epimers of NAD(P)HX, a damaged form of NAD(P)H that is a result of enzymatic or heat-dependent hydration.</text>
</comment>
<comment type="catalytic activity">
    <reaction evidence="16 17 19">
        <text>(6S)-NADPHX + ADP = AMP + phosphate + NADPH + H(+)</text>
        <dbReference type="Rhea" id="RHEA:32235"/>
        <dbReference type="ChEBI" id="CHEBI:15378"/>
        <dbReference type="ChEBI" id="CHEBI:43474"/>
        <dbReference type="ChEBI" id="CHEBI:57783"/>
        <dbReference type="ChEBI" id="CHEBI:64076"/>
        <dbReference type="ChEBI" id="CHEBI:456215"/>
        <dbReference type="ChEBI" id="CHEBI:456216"/>
        <dbReference type="EC" id="4.2.1.136"/>
    </reaction>
</comment>
<dbReference type="PROSITE" id="PS51383">
    <property type="entry name" value="YJEF_C_3"/>
    <property type="match status" value="1"/>
</dbReference>
<dbReference type="Pfam" id="PF01256">
    <property type="entry name" value="Carb_kinase"/>
    <property type="match status" value="1"/>
</dbReference>
<dbReference type="Proteomes" id="UP000198611">
    <property type="component" value="Unassembled WGS sequence"/>
</dbReference>
<comment type="similarity">
    <text evidence="17">Belongs to the NnrD/CARKD family.</text>
</comment>
<reference evidence="22 23" key="1">
    <citation type="submission" date="2016-10" db="EMBL/GenBank/DDBJ databases">
        <authorList>
            <person name="de Groot N.N."/>
        </authorList>
    </citation>
    <scope>NUCLEOTIDE SEQUENCE [LARGE SCALE GENOMIC DNA]</scope>
    <source>
        <strain evidence="22 23">HL3</strain>
    </source>
</reference>
<evidence type="ECO:0000256" key="16">
    <source>
        <dbReference type="ARBA" id="ARBA00049209"/>
    </source>
</evidence>
<comment type="function">
    <text evidence="17">Catalyzes the dehydration of the S-form of NAD(P)HX at the expense of ADP, which is converted to AMP. Together with NAD(P)HX epimerase, which catalyzes the epimerization of the S- and R-forms, the enzyme allows the repair of both epimers of NAD(P)HX, a damaged form of NAD(P)H that is a result of enzymatic or heat-dependent hydration.</text>
</comment>
<comment type="similarity">
    <text evidence="4 19">In the C-terminal section; belongs to the NnrD/CARKD family.</text>
</comment>
<comment type="catalytic activity">
    <reaction evidence="15 17 19">
        <text>(6S)-NADHX + ADP = AMP + phosphate + NADH + H(+)</text>
        <dbReference type="Rhea" id="RHEA:32223"/>
        <dbReference type="ChEBI" id="CHEBI:15378"/>
        <dbReference type="ChEBI" id="CHEBI:43474"/>
        <dbReference type="ChEBI" id="CHEBI:57945"/>
        <dbReference type="ChEBI" id="CHEBI:64074"/>
        <dbReference type="ChEBI" id="CHEBI:456215"/>
        <dbReference type="ChEBI" id="CHEBI:456216"/>
        <dbReference type="EC" id="4.2.1.136"/>
    </reaction>
</comment>
<dbReference type="PIRSF" id="PIRSF017184">
    <property type="entry name" value="Nnr"/>
    <property type="match status" value="1"/>
</dbReference>
<feature type="domain" description="YjeF C-terminal" evidence="20">
    <location>
        <begin position="227"/>
        <end position="496"/>
    </location>
</feature>
<comment type="catalytic activity">
    <reaction evidence="1 18 19">
        <text>(6R)-NADHX = (6S)-NADHX</text>
        <dbReference type="Rhea" id="RHEA:32215"/>
        <dbReference type="ChEBI" id="CHEBI:64074"/>
        <dbReference type="ChEBI" id="CHEBI:64075"/>
        <dbReference type="EC" id="5.1.99.6"/>
    </reaction>
</comment>
<dbReference type="GO" id="GO:0005524">
    <property type="term" value="F:ATP binding"/>
    <property type="evidence" value="ECO:0007669"/>
    <property type="project" value="UniProtKB-UniRule"/>
</dbReference>
<keyword evidence="11 18" id="KW-0413">Isomerase</keyword>
<gene>
    <name evidence="18" type="primary">nnrE</name>
    <name evidence="17" type="synonym">nnrD</name>
    <name evidence="22" type="ORF">SAMN05660831_00194</name>
</gene>
<evidence type="ECO:0000256" key="9">
    <source>
        <dbReference type="ARBA" id="ARBA00022958"/>
    </source>
</evidence>
<feature type="binding site" evidence="18">
    <location>
        <begin position="130"/>
        <end position="136"/>
    </location>
    <ligand>
        <name>(6S)-NADPHX</name>
        <dbReference type="ChEBI" id="CHEBI:64076"/>
    </ligand>
</feature>
<comment type="similarity">
    <text evidence="18">Belongs to the NnrE/AIBP family.</text>
</comment>
<dbReference type="Pfam" id="PF03853">
    <property type="entry name" value="YjeF_N"/>
    <property type="match status" value="1"/>
</dbReference>
<dbReference type="InterPro" id="IPR036652">
    <property type="entry name" value="YjeF_N_dom_sf"/>
</dbReference>
<feature type="binding site" evidence="17">
    <location>
        <begin position="406"/>
        <end position="410"/>
    </location>
    <ligand>
        <name>AMP</name>
        <dbReference type="ChEBI" id="CHEBI:456215"/>
    </ligand>
</feature>
<keyword evidence="12 17" id="KW-0456">Lyase</keyword>
<evidence type="ECO:0000256" key="14">
    <source>
        <dbReference type="ARBA" id="ARBA00025153"/>
    </source>
</evidence>
<dbReference type="Gene3D" id="3.40.1190.20">
    <property type="match status" value="1"/>
</dbReference>
<dbReference type="OrthoDB" id="9806925at2"/>
<feature type="binding site" evidence="18">
    <location>
        <position position="126"/>
    </location>
    <ligand>
        <name>K(+)</name>
        <dbReference type="ChEBI" id="CHEBI:29103"/>
    </ligand>
</feature>
<dbReference type="HAMAP" id="MF_01966">
    <property type="entry name" value="NADHX_epimerase"/>
    <property type="match status" value="1"/>
</dbReference>
<feature type="binding site" evidence="18">
    <location>
        <position position="63"/>
    </location>
    <ligand>
        <name>K(+)</name>
        <dbReference type="ChEBI" id="CHEBI:29103"/>
    </ligand>
</feature>
<feature type="binding site" evidence="18">
    <location>
        <position position="162"/>
    </location>
    <ligand>
        <name>K(+)</name>
        <dbReference type="ChEBI" id="CHEBI:29103"/>
    </ligand>
</feature>
<dbReference type="SUPFAM" id="SSF64153">
    <property type="entry name" value="YjeF N-terminal domain-like"/>
    <property type="match status" value="1"/>
</dbReference>
<proteinExistence type="inferred from homology"/>
<organism evidence="22 23">
    <name type="scientific">Thiohalospira halophila DSM 15071</name>
    <dbReference type="NCBI Taxonomy" id="1123397"/>
    <lineage>
        <taxon>Bacteria</taxon>
        <taxon>Pseudomonadati</taxon>
        <taxon>Pseudomonadota</taxon>
        <taxon>Gammaproteobacteria</taxon>
        <taxon>Thiohalospirales</taxon>
        <taxon>Thiohalospiraceae</taxon>
        <taxon>Thiohalospira</taxon>
    </lineage>
</organism>
<evidence type="ECO:0000259" key="21">
    <source>
        <dbReference type="PROSITE" id="PS51385"/>
    </source>
</evidence>
<dbReference type="CDD" id="cd01171">
    <property type="entry name" value="YXKO-related"/>
    <property type="match status" value="1"/>
</dbReference>
<evidence type="ECO:0000256" key="12">
    <source>
        <dbReference type="ARBA" id="ARBA00023239"/>
    </source>
</evidence>
<feature type="binding site" evidence="18">
    <location>
        <begin position="62"/>
        <end position="66"/>
    </location>
    <ligand>
        <name>(6S)-NADPHX</name>
        <dbReference type="ChEBI" id="CHEBI:64076"/>
    </ligand>
</feature>
<feature type="binding site" evidence="17">
    <location>
        <position position="369"/>
    </location>
    <ligand>
        <name>(6S)-NADPHX</name>
        <dbReference type="ChEBI" id="CHEBI:64076"/>
    </ligand>
</feature>
<evidence type="ECO:0000256" key="7">
    <source>
        <dbReference type="ARBA" id="ARBA00022840"/>
    </source>
</evidence>
<evidence type="ECO:0000256" key="8">
    <source>
        <dbReference type="ARBA" id="ARBA00022857"/>
    </source>
</evidence>
<sequence length="500" mass="51328">MTELPAELWRAEQVREFDRIAIEEEGIPGFRLMSWAGRATWAAAAARWPRARRVAVICGGGNNGGDGYVVARLAQEAGLEVTLFHVGDPTRLTGDAFTAAQAARKAGLEPRPYEGDDLGEFDLLVDALLGTGLNGEVHGSARAAIEAMNKAGRPVVAVDIPSGLHADTGAVLGVAVGSSVTVTFIGLKVGLFTGEGPDRAGEVVFHDLEVPARVHAMARPAATRLSADRELPERLPPRARTLHKGGAGHVLVIGGDTGLLGAVRMAGEAAARTGAGLVSLATRHTHAPLIAAACPFLMAHGVERGEDLAELVERADVVAVGPGLGQELWGRALLEVVMTAGRPLVVDADALNLLAEAPRQRADWVLTPHPGEAARLLDTEVGVIQSDRTAAAAGIQERYQGVCVLKGAGTVVQGAAEEPPAIAVDGNPGMAVGGMGDLLTGIIAALMAQGLSPEAAARTGVALHAAAGDAAAGEGGERGLVPTDLLPWLRRLANPEGGAP</sequence>
<evidence type="ECO:0000313" key="22">
    <source>
        <dbReference type="EMBL" id="SFC94847.1"/>
    </source>
</evidence>
<feature type="binding site" evidence="17">
    <location>
        <position position="323"/>
    </location>
    <ligand>
        <name>(6S)-NADPHX</name>
        <dbReference type="ChEBI" id="CHEBI:64076"/>
    </ligand>
</feature>
<evidence type="ECO:0000256" key="19">
    <source>
        <dbReference type="PIRNR" id="PIRNR017184"/>
    </source>
</evidence>
<comment type="function">
    <text evidence="18">Catalyzes the epimerization of the S- and R-forms of NAD(P)HX, a damaged form of NAD(P)H that is a result of enzymatic or heat-dependent hydration. This is a prerequisite for the S-specific NAD(P)H-hydrate dehydratase to allow the repair of both epimers of NAD(P)HX.</text>
</comment>
<protein>
    <recommendedName>
        <fullName evidence="19">Bifunctional NAD(P)H-hydrate repair enzyme</fullName>
    </recommendedName>
    <alternativeName>
        <fullName evidence="19">Nicotinamide nucleotide repair protein</fullName>
    </alternativeName>
    <domain>
        <recommendedName>
            <fullName evidence="19">ADP-dependent (S)-NAD(P)H-hydrate dehydratase</fullName>
            <ecNumber evidence="19">4.2.1.136</ecNumber>
        </recommendedName>
        <alternativeName>
            <fullName evidence="19">ADP-dependent NAD(P)HX dehydratase</fullName>
        </alternativeName>
    </domain>
    <domain>
        <recommendedName>
            <fullName evidence="19">NAD(P)H-hydrate epimerase</fullName>
            <ecNumber evidence="19">5.1.99.6</ecNumber>
        </recommendedName>
    </domain>
</protein>
<dbReference type="InterPro" id="IPR000631">
    <property type="entry name" value="CARKD"/>
</dbReference>
<keyword evidence="7 17" id="KW-0067">ATP-binding</keyword>
<dbReference type="PANTHER" id="PTHR12592:SF0">
    <property type="entry name" value="ATP-DEPENDENT (S)-NAD(P)H-HYDRATE DEHYDRATASE"/>
    <property type="match status" value="1"/>
</dbReference>
<dbReference type="InterPro" id="IPR017953">
    <property type="entry name" value="Carbohydrate_kinase_pred_CS"/>
</dbReference>
<feature type="binding site" evidence="17">
    <location>
        <position position="262"/>
    </location>
    <ligand>
        <name>(6S)-NADPHX</name>
        <dbReference type="ChEBI" id="CHEBI:64076"/>
    </ligand>
</feature>
<dbReference type="RefSeq" id="WP_093426884.1">
    <property type="nucleotide sequence ID" value="NZ_FOMJ01000001.1"/>
</dbReference>
<dbReference type="STRING" id="1123397.SAMN05660831_00194"/>
<dbReference type="GO" id="GO:0046496">
    <property type="term" value="P:nicotinamide nucleotide metabolic process"/>
    <property type="evidence" value="ECO:0007669"/>
    <property type="project" value="UniProtKB-UniRule"/>
</dbReference>
<evidence type="ECO:0000256" key="18">
    <source>
        <dbReference type="HAMAP-Rule" id="MF_01966"/>
    </source>
</evidence>
<dbReference type="InterPro" id="IPR029056">
    <property type="entry name" value="Ribokinase-like"/>
</dbReference>
<feature type="binding site" evidence="18">
    <location>
        <position position="159"/>
    </location>
    <ligand>
        <name>(6S)-NADPHX</name>
        <dbReference type="ChEBI" id="CHEBI:64076"/>
    </ligand>
</feature>
<dbReference type="AlphaFoldDB" id="A0A1I1NBC6"/>
<dbReference type="EMBL" id="FOMJ01000001">
    <property type="protein sequence ID" value="SFC94847.1"/>
    <property type="molecule type" value="Genomic_DNA"/>
</dbReference>
<comment type="similarity">
    <text evidence="3 19">In the N-terminal section; belongs to the NnrE/AIBP family.</text>
</comment>
<comment type="cofactor">
    <cofactor evidence="17">
        <name>Mg(2+)</name>
        <dbReference type="ChEBI" id="CHEBI:18420"/>
    </cofactor>
</comment>
<keyword evidence="13" id="KW-0511">Multifunctional enzyme</keyword>
<evidence type="ECO:0000256" key="1">
    <source>
        <dbReference type="ARBA" id="ARBA00000013"/>
    </source>
</evidence>
<evidence type="ECO:0000256" key="17">
    <source>
        <dbReference type="HAMAP-Rule" id="MF_01965"/>
    </source>
</evidence>
<dbReference type="InterPro" id="IPR030677">
    <property type="entry name" value="Nnr"/>
</dbReference>
<keyword evidence="6 17" id="KW-0547">Nucleotide-binding</keyword>
<dbReference type="EC" id="4.2.1.136" evidence="19"/>
<evidence type="ECO:0000256" key="13">
    <source>
        <dbReference type="ARBA" id="ARBA00023268"/>
    </source>
</evidence>
<dbReference type="PANTHER" id="PTHR12592">
    <property type="entry name" value="ATP-DEPENDENT (S)-NAD(P)H-HYDRATE DEHYDRATASE FAMILY MEMBER"/>
    <property type="match status" value="1"/>
</dbReference>
<evidence type="ECO:0000256" key="15">
    <source>
        <dbReference type="ARBA" id="ARBA00048238"/>
    </source>
</evidence>
<keyword evidence="23" id="KW-1185">Reference proteome</keyword>
<dbReference type="HAMAP" id="MF_01965">
    <property type="entry name" value="NADHX_dehydratase"/>
    <property type="match status" value="1"/>
</dbReference>
<evidence type="ECO:0000256" key="4">
    <source>
        <dbReference type="ARBA" id="ARBA00009524"/>
    </source>
</evidence>
<comment type="subunit">
    <text evidence="17">Homotetramer.</text>
</comment>